<protein>
    <submittedName>
        <fullName evidence="5">Short-chain dehydrogenase/reductase SDR</fullName>
        <ecNumber evidence="5">1.1.1.276</ecNumber>
    </submittedName>
</protein>
<dbReference type="PANTHER" id="PTHR42901">
    <property type="entry name" value="ALCOHOL DEHYDROGENASE"/>
    <property type="match status" value="1"/>
</dbReference>
<reference evidence="5 6" key="1">
    <citation type="journal article" date="2014" name="Appl. Environ. Microbiol.">
        <title>Genomic encyclopedia of type strains of the genus Bifidobacterium.</title>
        <authorList>
            <person name="Milani C."/>
            <person name="Lugli G.A."/>
            <person name="Duranti S."/>
            <person name="Turroni F."/>
            <person name="Bottacini F."/>
            <person name="Mangifesta M."/>
            <person name="Sanchez B."/>
            <person name="Viappiani A."/>
            <person name="Mancabelli L."/>
            <person name="Taminiau B."/>
            <person name="Delcenserie V."/>
            <person name="Barrangou R."/>
            <person name="Margolles A."/>
            <person name="van Sinderen D."/>
            <person name="Ventura M."/>
        </authorList>
    </citation>
    <scope>NUCLEOTIDE SEQUENCE [LARGE SCALE GENOMIC DNA]</scope>
    <source>
        <strain evidence="5 6">DSM 19703</strain>
    </source>
</reference>
<dbReference type="InterPro" id="IPR057326">
    <property type="entry name" value="KR_dom"/>
</dbReference>
<comment type="similarity">
    <text evidence="1">Belongs to the short-chain dehydrogenases/reductases (SDR) family.</text>
</comment>
<feature type="region of interest" description="Disordered" evidence="3">
    <location>
        <begin position="1"/>
        <end position="36"/>
    </location>
</feature>
<dbReference type="SUPFAM" id="SSF51735">
    <property type="entry name" value="NAD(P)-binding Rossmann-fold domains"/>
    <property type="match status" value="1"/>
</dbReference>
<accession>A0A086BPI0</accession>
<dbReference type="Gene3D" id="3.40.50.720">
    <property type="entry name" value="NAD(P)-binding Rossmann-like Domain"/>
    <property type="match status" value="1"/>
</dbReference>
<dbReference type="OrthoDB" id="9775296at2"/>
<dbReference type="RefSeq" id="WP_081867334.1">
    <property type="nucleotide sequence ID" value="NZ_ATLK01000001.1"/>
</dbReference>
<sequence length="295" mass="31053">MVVKGLKAQDDEETLRTEAGSGSAAAGDGRGQESSQVGLSVRRAVVTGASSGIGRATAEALAADGWRVVALARREAKLLSLADELNERYGAGTCIYSICDITDEASTQTAVTRVLSLDGGVKALVNCAGAAFGKDSVEHSSLDDWRNMYELNVIGTLRITQKLLPALKEAPGGGTVVVISSTAGIEPYEGGSGYCAAKAAERVMARVLRLEQIGQPLRVIDVSPGMVKTDEFSLKRFGGDRAKAEAVYQGVPDPLSAEDVAQSVRWALSQPDTVDVDSIVVRPRAEGSYTKVDRH</sequence>
<evidence type="ECO:0000313" key="6">
    <source>
        <dbReference type="Proteomes" id="UP000028730"/>
    </source>
</evidence>
<keyword evidence="2 5" id="KW-0560">Oxidoreductase</keyword>
<dbReference type="GO" id="GO:0031132">
    <property type="term" value="F:serine 3-dehydrogenase activity"/>
    <property type="evidence" value="ECO:0007669"/>
    <property type="project" value="UniProtKB-EC"/>
</dbReference>
<dbReference type="AlphaFoldDB" id="A0A086BPI0"/>
<dbReference type="PRINTS" id="PR00081">
    <property type="entry name" value="GDHRDH"/>
</dbReference>
<evidence type="ECO:0000256" key="1">
    <source>
        <dbReference type="ARBA" id="ARBA00006484"/>
    </source>
</evidence>
<dbReference type="InterPro" id="IPR002347">
    <property type="entry name" value="SDR_fam"/>
</dbReference>
<dbReference type="InterPro" id="IPR036291">
    <property type="entry name" value="NAD(P)-bd_dom_sf"/>
</dbReference>
<evidence type="ECO:0000259" key="4">
    <source>
        <dbReference type="SMART" id="SM00822"/>
    </source>
</evidence>
<feature type="domain" description="Ketoreductase" evidence="4">
    <location>
        <begin position="42"/>
        <end position="222"/>
    </location>
</feature>
<evidence type="ECO:0000256" key="2">
    <source>
        <dbReference type="ARBA" id="ARBA00023002"/>
    </source>
</evidence>
<proteinExistence type="inferred from homology"/>
<organism evidence="5 6">
    <name type="scientific">Bifidobacterium bombi DSM 19703</name>
    <dbReference type="NCBI Taxonomy" id="1341695"/>
    <lineage>
        <taxon>Bacteria</taxon>
        <taxon>Bacillati</taxon>
        <taxon>Actinomycetota</taxon>
        <taxon>Actinomycetes</taxon>
        <taxon>Bifidobacteriales</taxon>
        <taxon>Bifidobacteriaceae</taxon>
        <taxon>Bifidobacterium</taxon>
    </lineage>
</organism>
<dbReference type="EC" id="1.1.1.276" evidence="5"/>
<evidence type="ECO:0000256" key="3">
    <source>
        <dbReference type="SAM" id="MobiDB-lite"/>
    </source>
</evidence>
<dbReference type="STRING" id="1341695.BBOMB_1251"/>
<dbReference type="PANTHER" id="PTHR42901:SF1">
    <property type="entry name" value="ALCOHOL DEHYDROGENASE"/>
    <property type="match status" value="1"/>
</dbReference>
<dbReference type="eggNOG" id="COG4221">
    <property type="taxonomic scope" value="Bacteria"/>
</dbReference>
<dbReference type="EMBL" id="ATLK01000001">
    <property type="protein sequence ID" value="KFF31844.1"/>
    <property type="molecule type" value="Genomic_DNA"/>
</dbReference>
<name>A0A086BPI0_9BIFI</name>
<comment type="caution">
    <text evidence="5">The sequence shown here is derived from an EMBL/GenBank/DDBJ whole genome shotgun (WGS) entry which is preliminary data.</text>
</comment>
<keyword evidence="6" id="KW-1185">Reference proteome</keyword>
<dbReference type="FunFam" id="3.40.50.720:FF:000047">
    <property type="entry name" value="NADP-dependent L-serine/L-allo-threonine dehydrogenase"/>
    <property type="match status" value="1"/>
</dbReference>
<dbReference type="Pfam" id="PF00106">
    <property type="entry name" value="adh_short"/>
    <property type="match status" value="1"/>
</dbReference>
<evidence type="ECO:0000313" key="5">
    <source>
        <dbReference type="EMBL" id="KFF31844.1"/>
    </source>
</evidence>
<gene>
    <name evidence="5" type="ORF">BBOMB_1251</name>
</gene>
<dbReference type="Proteomes" id="UP000028730">
    <property type="component" value="Unassembled WGS sequence"/>
</dbReference>
<dbReference type="SMART" id="SM00822">
    <property type="entry name" value="PKS_KR"/>
    <property type="match status" value="1"/>
</dbReference>